<feature type="transmembrane region" description="Helical" evidence="1">
    <location>
        <begin position="84"/>
        <end position="109"/>
    </location>
</feature>
<protein>
    <submittedName>
        <fullName evidence="2">DUF3267 domain-containing protein</fullName>
    </submittedName>
</protein>
<keyword evidence="1" id="KW-0472">Membrane</keyword>
<feature type="transmembrane region" description="Helical" evidence="1">
    <location>
        <begin position="166"/>
        <end position="185"/>
    </location>
</feature>
<keyword evidence="1" id="KW-0812">Transmembrane</keyword>
<organism evidence="2 3">
    <name type="scientific">Ohessyouella blattaphilus</name>
    <dbReference type="NCBI Taxonomy" id="2949333"/>
    <lineage>
        <taxon>Bacteria</taxon>
        <taxon>Bacillati</taxon>
        <taxon>Bacillota</taxon>
        <taxon>Clostridia</taxon>
        <taxon>Lachnospirales</taxon>
        <taxon>Lachnospiraceae</taxon>
        <taxon>Ohessyouella</taxon>
    </lineage>
</organism>
<name>A0ABT1EKU5_9FIRM</name>
<reference evidence="2 3" key="1">
    <citation type="journal article" date="2022" name="Genome Biol. Evol.">
        <title>Host diet, physiology and behaviors set the stage for Lachnospiraceae cladogenesis.</title>
        <authorList>
            <person name="Vera-Ponce De Leon A."/>
            <person name="Schneider M."/>
            <person name="Jahnes B.C."/>
            <person name="Sadowski V."/>
            <person name="Camuy-Velez L.A."/>
            <person name="Duan J."/>
            <person name="Sabree Z.L."/>
        </authorList>
    </citation>
    <scope>NUCLEOTIDE SEQUENCE [LARGE SCALE GENOMIC DNA]</scope>
    <source>
        <strain evidence="2 3">PAL227</strain>
    </source>
</reference>
<gene>
    <name evidence="2" type="ORF">NK118_13795</name>
</gene>
<dbReference type="Pfam" id="PF11667">
    <property type="entry name" value="DUF3267"/>
    <property type="match status" value="1"/>
</dbReference>
<feature type="transmembrane region" description="Helical" evidence="1">
    <location>
        <begin position="139"/>
        <end position="160"/>
    </location>
</feature>
<dbReference type="RefSeq" id="WP_262070201.1">
    <property type="nucleotide sequence ID" value="NZ_JAMXOC010000028.1"/>
</dbReference>
<evidence type="ECO:0000313" key="3">
    <source>
        <dbReference type="Proteomes" id="UP001523565"/>
    </source>
</evidence>
<feature type="transmembrane region" description="Helical" evidence="1">
    <location>
        <begin position="52"/>
        <end position="72"/>
    </location>
</feature>
<evidence type="ECO:0000256" key="1">
    <source>
        <dbReference type="SAM" id="Phobius"/>
    </source>
</evidence>
<evidence type="ECO:0000313" key="2">
    <source>
        <dbReference type="EMBL" id="MCP1111324.1"/>
    </source>
</evidence>
<dbReference type="InterPro" id="IPR021683">
    <property type="entry name" value="DUF3267"/>
</dbReference>
<proteinExistence type="predicted"/>
<dbReference type="Proteomes" id="UP001523565">
    <property type="component" value="Unassembled WGS sequence"/>
</dbReference>
<accession>A0ABT1EKU5</accession>
<comment type="caution">
    <text evidence="2">The sequence shown here is derived from an EMBL/GenBank/DDBJ whole genome shotgun (WGS) entry which is preliminary data.</text>
</comment>
<sequence length="209" mass="23077">MIKLGWEYMTRKEKQEQARREKTSRYHALCSKMEADGYRAVDAIYSSERASVLGLFCAVPVAIVMGVGYWLFASGSLGNMSYEVFVFVAAFFISIPVHEVLHGVGWCIAGKVKWSHIHITIDSNMPLCHCDVPLKGTQYLVGCLFPVVVLGFIPAALSFVFSKTSVILFATLSVIIAGGDLLLSLRATKHLNDMIIDHPTQAGFVVFIK</sequence>
<dbReference type="EMBL" id="JAMZFV010000028">
    <property type="protein sequence ID" value="MCP1111324.1"/>
    <property type="molecule type" value="Genomic_DNA"/>
</dbReference>
<keyword evidence="3" id="KW-1185">Reference proteome</keyword>
<keyword evidence="1" id="KW-1133">Transmembrane helix</keyword>